<comment type="caution">
    <text evidence="3">The sequence shown here is derived from an EMBL/GenBank/DDBJ whole genome shotgun (WGS) entry which is preliminary data.</text>
</comment>
<feature type="region of interest" description="Disordered" evidence="2">
    <location>
        <begin position="1"/>
        <end position="32"/>
    </location>
</feature>
<protein>
    <submittedName>
        <fullName evidence="3">Uncharacterized protein</fullName>
    </submittedName>
</protein>
<evidence type="ECO:0000313" key="3">
    <source>
        <dbReference type="EMBL" id="CAK8694865.1"/>
    </source>
</evidence>
<accession>A0ABP0GT14</accession>
<organism evidence="3 4">
    <name type="scientific">Clavelina lepadiformis</name>
    <name type="common">Light-bulb sea squirt</name>
    <name type="synonym">Ascidia lepadiformis</name>
    <dbReference type="NCBI Taxonomy" id="159417"/>
    <lineage>
        <taxon>Eukaryota</taxon>
        <taxon>Metazoa</taxon>
        <taxon>Chordata</taxon>
        <taxon>Tunicata</taxon>
        <taxon>Ascidiacea</taxon>
        <taxon>Aplousobranchia</taxon>
        <taxon>Clavelinidae</taxon>
        <taxon>Clavelina</taxon>
    </lineage>
</organism>
<name>A0ABP0GT14_CLALP</name>
<feature type="compositionally biased region" description="Gly residues" evidence="2">
    <location>
        <begin position="100"/>
        <end position="110"/>
    </location>
</feature>
<feature type="coiled-coil region" evidence="1">
    <location>
        <begin position="310"/>
        <end position="341"/>
    </location>
</feature>
<keyword evidence="4" id="KW-1185">Reference proteome</keyword>
<evidence type="ECO:0000256" key="2">
    <source>
        <dbReference type="SAM" id="MobiDB-lite"/>
    </source>
</evidence>
<dbReference type="Proteomes" id="UP001642483">
    <property type="component" value="Unassembled WGS sequence"/>
</dbReference>
<keyword evidence="1" id="KW-0175">Coiled coil</keyword>
<proteinExistence type="predicted"/>
<feature type="compositionally biased region" description="Basic and acidic residues" evidence="2">
    <location>
        <begin position="13"/>
        <end position="27"/>
    </location>
</feature>
<reference evidence="3 4" key="1">
    <citation type="submission" date="2024-02" db="EMBL/GenBank/DDBJ databases">
        <authorList>
            <person name="Daric V."/>
            <person name="Darras S."/>
        </authorList>
    </citation>
    <scope>NUCLEOTIDE SEQUENCE [LARGE SCALE GENOMIC DNA]</scope>
</reference>
<sequence length="352" mass="39027">MEMFVPNASNGNRGEDGGNGRTGDRGHKGTSPGCYRKVLSCPDLTGHRGYTGKTGESGRRAGRSGNGGNSRRITLNTESISGLFKVTQRTGKGGPPAIHGSGGRGGPGGEGGCGVDCRVQGWGRSCKPTSECVRSKQGPTGYTGSSGKHGYQIYSTPTQGSYGIVERSVLHRVKSLKQWFVRDVELQELIHRRGELLFQRNRTDEAYEIFSFLQSVTDVKSYIHKEVLSQMTSLKQGFDFYGNSESFAPNLGWIYLRDRATDLLAAGEKYESTYNTVKNKMDNIVLAAKTMRDAVYMDIEKSKKDLGYEKNELKIEIDLYINALRQLEETMREEQKEIENLIPILIKEKARV</sequence>
<gene>
    <name evidence="3" type="ORF">CVLEPA_LOCUS28193</name>
</gene>
<evidence type="ECO:0000256" key="1">
    <source>
        <dbReference type="SAM" id="Coils"/>
    </source>
</evidence>
<dbReference type="EMBL" id="CAWYQH010000141">
    <property type="protein sequence ID" value="CAK8694865.1"/>
    <property type="molecule type" value="Genomic_DNA"/>
</dbReference>
<evidence type="ECO:0000313" key="4">
    <source>
        <dbReference type="Proteomes" id="UP001642483"/>
    </source>
</evidence>
<feature type="region of interest" description="Disordered" evidence="2">
    <location>
        <begin position="45"/>
        <end position="110"/>
    </location>
</feature>